<dbReference type="SUPFAM" id="SSF55486">
    <property type="entry name" value="Metalloproteases ('zincins'), catalytic domain"/>
    <property type="match status" value="1"/>
</dbReference>
<accession>A0ABQ6IMI1</accession>
<keyword evidence="2" id="KW-1185">Reference proteome</keyword>
<reference evidence="2" key="1">
    <citation type="journal article" date="2019" name="Int. J. Syst. Evol. Microbiol.">
        <title>The Global Catalogue of Microorganisms (GCM) 10K type strain sequencing project: providing services to taxonomists for standard genome sequencing and annotation.</title>
        <authorList>
            <consortium name="The Broad Institute Genomics Platform"/>
            <consortium name="The Broad Institute Genome Sequencing Center for Infectious Disease"/>
            <person name="Wu L."/>
            <person name="Ma J."/>
        </authorList>
    </citation>
    <scope>NUCLEOTIDE SEQUENCE [LARGE SCALE GENOMIC DNA]</scope>
    <source>
        <strain evidence="2">NBRC 113072</strain>
    </source>
</reference>
<dbReference type="Proteomes" id="UP001157126">
    <property type="component" value="Unassembled WGS sequence"/>
</dbReference>
<sequence length="127" mass="14080">MDSRYTISCAAGFDESQTLGLTTTWVGYDSGEFVKGTVEIRSDLTGNLLRAVIAHELGHAWSYAYMSSGQRQQFASYLGMRSWSGGDYNTMPAEVWARTQATCAGWPDGFNRKQITCAELKPYGWPS</sequence>
<evidence type="ECO:0008006" key="3">
    <source>
        <dbReference type="Google" id="ProtNLM"/>
    </source>
</evidence>
<evidence type="ECO:0000313" key="1">
    <source>
        <dbReference type="EMBL" id="GMA38631.1"/>
    </source>
</evidence>
<dbReference type="EMBL" id="BSUO01000001">
    <property type="protein sequence ID" value="GMA38631.1"/>
    <property type="molecule type" value="Genomic_DNA"/>
</dbReference>
<gene>
    <name evidence="1" type="ORF">GCM10025883_06760</name>
</gene>
<comment type="caution">
    <text evidence="1">The sequence shown here is derived from an EMBL/GenBank/DDBJ whole genome shotgun (WGS) entry which is preliminary data.</text>
</comment>
<name>A0ABQ6IMI1_9MICO</name>
<dbReference type="RefSeq" id="WP_284302685.1">
    <property type="nucleotide sequence ID" value="NZ_BSUO01000001.1"/>
</dbReference>
<organism evidence="1 2">
    <name type="scientific">Mobilicoccus caccae</name>
    <dbReference type="NCBI Taxonomy" id="1859295"/>
    <lineage>
        <taxon>Bacteria</taxon>
        <taxon>Bacillati</taxon>
        <taxon>Actinomycetota</taxon>
        <taxon>Actinomycetes</taxon>
        <taxon>Micrococcales</taxon>
        <taxon>Dermatophilaceae</taxon>
        <taxon>Mobilicoccus</taxon>
    </lineage>
</organism>
<evidence type="ECO:0000313" key="2">
    <source>
        <dbReference type="Proteomes" id="UP001157126"/>
    </source>
</evidence>
<protein>
    <recommendedName>
        <fullName evidence="3">SprT-like family protein</fullName>
    </recommendedName>
</protein>
<proteinExistence type="predicted"/>